<evidence type="ECO:0000256" key="1">
    <source>
        <dbReference type="SAM" id="MobiDB-lite"/>
    </source>
</evidence>
<name>A0AAD9IS22_9ANNE</name>
<keyword evidence="3" id="KW-1185">Reference proteome</keyword>
<gene>
    <name evidence="2" type="ORF">LSH36_1738g00008</name>
</gene>
<proteinExistence type="predicted"/>
<dbReference type="AlphaFoldDB" id="A0AAD9IS22"/>
<evidence type="ECO:0000313" key="3">
    <source>
        <dbReference type="Proteomes" id="UP001208570"/>
    </source>
</evidence>
<dbReference type="Proteomes" id="UP001208570">
    <property type="component" value="Unassembled WGS sequence"/>
</dbReference>
<protein>
    <submittedName>
        <fullName evidence="2">Uncharacterized protein</fullName>
    </submittedName>
</protein>
<organism evidence="2 3">
    <name type="scientific">Paralvinella palmiformis</name>
    <dbReference type="NCBI Taxonomy" id="53620"/>
    <lineage>
        <taxon>Eukaryota</taxon>
        <taxon>Metazoa</taxon>
        <taxon>Spiralia</taxon>
        <taxon>Lophotrochozoa</taxon>
        <taxon>Annelida</taxon>
        <taxon>Polychaeta</taxon>
        <taxon>Sedentaria</taxon>
        <taxon>Canalipalpata</taxon>
        <taxon>Terebellida</taxon>
        <taxon>Terebelliformia</taxon>
        <taxon>Alvinellidae</taxon>
        <taxon>Paralvinella</taxon>
    </lineage>
</organism>
<accession>A0AAD9IS22</accession>
<dbReference type="EMBL" id="JAODUP010001739">
    <property type="protein sequence ID" value="KAK2139518.1"/>
    <property type="molecule type" value="Genomic_DNA"/>
</dbReference>
<reference evidence="2" key="1">
    <citation type="journal article" date="2023" name="Mol. Biol. Evol.">
        <title>Third-Generation Sequencing Reveals the Adaptive Role of the Epigenome in Three Deep-Sea Polychaetes.</title>
        <authorList>
            <person name="Perez M."/>
            <person name="Aroh O."/>
            <person name="Sun Y."/>
            <person name="Lan Y."/>
            <person name="Juniper S.K."/>
            <person name="Young C.R."/>
            <person name="Angers B."/>
            <person name="Qian P.Y."/>
        </authorList>
    </citation>
    <scope>NUCLEOTIDE SEQUENCE</scope>
    <source>
        <strain evidence="2">P08H-3</strain>
    </source>
</reference>
<evidence type="ECO:0000313" key="2">
    <source>
        <dbReference type="EMBL" id="KAK2139518.1"/>
    </source>
</evidence>
<sequence>MTAIGKNIGLQNTELMGWNCAIHPEFEVGYRGAYYTVYYYLEAVKYGINVHGVRYEYLIIYENNIIKKIFEISQFTDFVLEKAKSAMGKDSQATSPISREKVGDALENPIELSSEFKDVAPTVSEEYGIPGPDVYQDKSFRLSNSPEP</sequence>
<feature type="region of interest" description="Disordered" evidence="1">
    <location>
        <begin position="124"/>
        <end position="148"/>
    </location>
</feature>
<comment type="caution">
    <text evidence="2">The sequence shown here is derived from an EMBL/GenBank/DDBJ whole genome shotgun (WGS) entry which is preliminary data.</text>
</comment>